<dbReference type="AlphaFoldDB" id="A0A0S3R1E7"/>
<name>A0A0S3R1E7_PHAAN</name>
<accession>A0A0S3R1E7</accession>
<dbReference type="EMBL" id="AP015034">
    <property type="protein sequence ID" value="BAT74397.1"/>
    <property type="molecule type" value="Genomic_DNA"/>
</dbReference>
<evidence type="ECO:0000313" key="2">
    <source>
        <dbReference type="Proteomes" id="UP000291084"/>
    </source>
</evidence>
<reference evidence="1 2" key="1">
    <citation type="journal article" date="2015" name="Sci. Rep.">
        <title>The power of single molecule real-time sequencing technology in the de novo assembly of a eukaryotic genome.</title>
        <authorList>
            <person name="Sakai H."/>
            <person name="Naito K."/>
            <person name="Ogiso-Tanaka E."/>
            <person name="Takahashi Y."/>
            <person name="Iseki K."/>
            <person name="Muto C."/>
            <person name="Satou K."/>
            <person name="Teruya K."/>
            <person name="Shiroma A."/>
            <person name="Shimoji M."/>
            <person name="Hirano T."/>
            <person name="Itoh T."/>
            <person name="Kaga A."/>
            <person name="Tomooka N."/>
        </authorList>
    </citation>
    <scope>NUCLEOTIDE SEQUENCE [LARGE SCALE GENOMIC DNA]</scope>
    <source>
        <strain evidence="2">cv. Shumari</strain>
    </source>
</reference>
<dbReference type="Proteomes" id="UP000291084">
    <property type="component" value="Chromosome 1"/>
</dbReference>
<protein>
    <submittedName>
        <fullName evidence="1">Uncharacterized protein</fullName>
    </submittedName>
</protein>
<proteinExistence type="predicted"/>
<keyword evidence="2" id="KW-1185">Reference proteome</keyword>
<evidence type="ECO:0000313" key="1">
    <source>
        <dbReference type="EMBL" id="BAT74397.1"/>
    </source>
</evidence>
<gene>
    <name evidence="1" type="primary">Vigan.01G206100</name>
    <name evidence="1" type="ORF">VIGAN_01206100</name>
</gene>
<sequence length="78" mass="9088">MRVKDEEVNFDVFEAMSHPKDHKACFHLDALDKVCMIQEKMVRCSSLLEKTLMDACEDLNEKKEELINECLIDLDALK</sequence>
<organism evidence="1 2">
    <name type="scientific">Vigna angularis var. angularis</name>
    <dbReference type="NCBI Taxonomy" id="157739"/>
    <lineage>
        <taxon>Eukaryota</taxon>
        <taxon>Viridiplantae</taxon>
        <taxon>Streptophyta</taxon>
        <taxon>Embryophyta</taxon>
        <taxon>Tracheophyta</taxon>
        <taxon>Spermatophyta</taxon>
        <taxon>Magnoliopsida</taxon>
        <taxon>eudicotyledons</taxon>
        <taxon>Gunneridae</taxon>
        <taxon>Pentapetalae</taxon>
        <taxon>rosids</taxon>
        <taxon>fabids</taxon>
        <taxon>Fabales</taxon>
        <taxon>Fabaceae</taxon>
        <taxon>Papilionoideae</taxon>
        <taxon>50 kb inversion clade</taxon>
        <taxon>NPAAA clade</taxon>
        <taxon>indigoferoid/millettioid clade</taxon>
        <taxon>Phaseoleae</taxon>
        <taxon>Vigna</taxon>
    </lineage>
</organism>